<feature type="compositionally biased region" description="Basic and acidic residues" evidence="2">
    <location>
        <begin position="208"/>
        <end position="221"/>
    </location>
</feature>
<gene>
    <name evidence="3" type="ORF">BN980_GECA01s08524g</name>
</gene>
<name>A0A0J9X334_GEOCN</name>
<dbReference type="EMBL" id="CCBN010000001">
    <property type="protein sequence ID" value="CDO51576.1"/>
    <property type="molecule type" value="Genomic_DNA"/>
</dbReference>
<comment type="caution">
    <text evidence="3">The sequence shown here is derived from an EMBL/GenBank/DDBJ whole genome shotgun (WGS) entry which is preliminary data.</text>
</comment>
<accession>A0A0J9X334</accession>
<evidence type="ECO:0000256" key="2">
    <source>
        <dbReference type="SAM" id="MobiDB-lite"/>
    </source>
</evidence>
<evidence type="ECO:0000313" key="4">
    <source>
        <dbReference type="Proteomes" id="UP000242525"/>
    </source>
</evidence>
<proteinExistence type="predicted"/>
<evidence type="ECO:0000256" key="1">
    <source>
        <dbReference type="SAM" id="Coils"/>
    </source>
</evidence>
<feature type="coiled-coil region" evidence="1">
    <location>
        <begin position="15"/>
        <end position="42"/>
    </location>
</feature>
<evidence type="ECO:0000313" key="3">
    <source>
        <dbReference type="EMBL" id="CDO51576.1"/>
    </source>
</evidence>
<sequence length="221" mass="24889">MEMIQKTSREVEKLVSTYTTKVDSLEQRVQELEKDRTGLHSEFQNLLGFMSEACGNLINTAVNDHSALPRETRNREYIGNTNSNNNGACSFNTGNSFNTAQRSNYENSNYAVKEFPAGPATSNKNSLSQPSLISSIDNPLYNVSYLPNEEYEHEEEYSGEESSEGNFSKNQLANDAHGATTKQRNWSPRRLFNKKSHSSQPISPNTKRLLEEHASSNVLRD</sequence>
<dbReference type="Proteomes" id="UP000242525">
    <property type="component" value="Unassembled WGS sequence"/>
</dbReference>
<keyword evidence="4" id="KW-1185">Reference proteome</keyword>
<reference evidence="3" key="1">
    <citation type="submission" date="2014-03" db="EMBL/GenBank/DDBJ databases">
        <authorList>
            <person name="Casaregola S."/>
        </authorList>
    </citation>
    <scope>NUCLEOTIDE SEQUENCE [LARGE SCALE GENOMIC DNA]</scope>
    <source>
        <strain evidence="3">CLIB 918</strain>
    </source>
</reference>
<protein>
    <submittedName>
        <fullName evidence="3">Uncharacterized protein</fullName>
    </submittedName>
</protein>
<feature type="compositionally biased region" description="Acidic residues" evidence="2">
    <location>
        <begin position="150"/>
        <end position="163"/>
    </location>
</feature>
<keyword evidence="1" id="KW-0175">Coiled coil</keyword>
<dbReference type="AlphaFoldDB" id="A0A0J9X334"/>
<feature type="region of interest" description="Disordered" evidence="2">
    <location>
        <begin position="150"/>
        <end position="221"/>
    </location>
</feature>
<organism evidence="3 4">
    <name type="scientific">Geotrichum candidum</name>
    <name type="common">Oospora lactis</name>
    <name type="synonym">Dipodascus geotrichum</name>
    <dbReference type="NCBI Taxonomy" id="1173061"/>
    <lineage>
        <taxon>Eukaryota</taxon>
        <taxon>Fungi</taxon>
        <taxon>Dikarya</taxon>
        <taxon>Ascomycota</taxon>
        <taxon>Saccharomycotina</taxon>
        <taxon>Dipodascomycetes</taxon>
        <taxon>Dipodascales</taxon>
        <taxon>Dipodascaceae</taxon>
        <taxon>Geotrichum</taxon>
    </lineage>
</organism>